<dbReference type="RefSeq" id="WP_136425679.1">
    <property type="nucleotide sequence ID" value="NZ_SSSM01000001.1"/>
</dbReference>
<dbReference type="Pfam" id="PF19736">
    <property type="entry name" value="DUF6226"/>
    <property type="match status" value="1"/>
</dbReference>
<name>A0A4S4FRG8_9MICO</name>
<evidence type="ECO:0000313" key="1">
    <source>
        <dbReference type="EMBL" id="THG32898.1"/>
    </source>
</evidence>
<dbReference type="OrthoDB" id="3290597at2"/>
<organism evidence="1 2">
    <name type="scientific">Naasia lichenicola</name>
    <dbReference type="NCBI Taxonomy" id="2565933"/>
    <lineage>
        <taxon>Bacteria</taxon>
        <taxon>Bacillati</taxon>
        <taxon>Actinomycetota</taxon>
        <taxon>Actinomycetes</taxon>
        <taxon>Micrococcales</taxon>
        <taxon>Microbacteriaceae</taxon>
        <taxon>Naasia</taxon>
    </lineage>
</organism>
<dbReference type="InterPro" id="IPR045773">
    <property type="entry name" value="DUF6226"/>
</dbReference>
<accession>A0A4S4FRG8</accession>
<keyword evidence="2" id="KW-1185">Reference proteome</keyword>
<evidence type="ECO:0000313" key="2">
    <source>
        <dbReference type="Proteomes" id="UP000309133"/>
    </source>
</evidence>
<dbReference type="Proteomes" id="UP000309133">
    <property type="component" value="Unassembled WGS sequence"/>
</dbReference>
<gene>
    <name evidence="1" type="ORF">E6C64_00535</name>
</gene>
<proteinExistence type="predicted"/>
<reference evidence="1 2" key="1">
    <citation type="submission" date="2019-04" db="EMBL/GenBank/DDBJ databases">
        <authorList>
            <person name="Jiang L."/>
        </authorList>
    </citation>
    <scope>NUCLEOTIDE SEQUENCE [LARGE SCALE GENOMIC DNA]</scope>
    <source>
        <strain evidence="1 2">YIM 131853</strain>
    </source>
</reference>
<comment type="caution">
    <text evidence="1">The sequence shown here is derived from an EMBL/GenBank/DDBJ whole genome shotgun (WGS) entry which is preliminary data.</text>
</comment>
<sequence>MSDYVRPAIRDEVFRDPAGRVIQYGDRWKGESPPLDTYSVEANLDRFAPLHAVADALIEHLCSRYLVEAQDDIAHAGGLLARRTDVIRAVRLAPADPDGAPLTFVYTSYPSMWLLAGVLAEFPFPTCSCEACDETWSTQVEQLEWSALVVAAGGFAERVRFGSGGFFGYSLQNFEGGRSGETTLDGFPLDRAQAAKARLDALPDGWKRWPDKA</sequence>
<dbReference type="EMBL" id="SSSM01000001">
    <property type="protein sequence ID" value="THG32898.1"/>
    <property type="molecule type" value="Genomic_DNA"/>
</dbReference>
<protein>
    <submittedName>
        <fullName evidence="1">Uncharacterized protein</fullName>
    </submittedName>
</protein>
<dbReference type="AlphaFoldDB" id="A0A4S4FRG8"/>